<gene>
    <name evidence="1" type="ORF">SAMN04488525_101687</name>
</gene>
<protein>
    <submittedName>
        <fullName evidence="1">Phage gp6-like head-tail connector protein</fullName>
    </submittedName>
</protein>
<reference evidence="1 2" key="1">
    <citation type="submission" date="2016-10" db="EMBL/GenBank/DDBJ databases">
        <authorList>
            <person name="Varghese N."/>
            <person name="Submissions S."/>
        </authorList>
    </citation>
    <scope>NUCLEOTIDE SEQUENCE [LARGE SCALE GENOMIC DNA]</scope>
    <source>
        <strain evidence="1 2">DSM 14526</strain>
    </source>
</reference>
<proteinExistence type="predicted"/>
<evidence type="ECO:0000313" key="1">
    <source>
        <dbReference type="EMBL" id="SDZ94432.1"/>
    </source>
</evidence>
<dbReference type="Proteomes" id="UP000199042">
    <property type="component" value="Unassembled WGS sequence"/>
</dbReference>
<accession>A0AB37ZYR9</accession>
<name>A0AB37ZYR9_9LACT</name>
<dbReference type="Pfam" id="PF05135">
    <property type="entry name" value="Phage_connect_1"/>
    <property type="match status" value="1"/>
</dbReference>
<sequence length="113" mass="13031">MIVLQSYDRTIEIEKFVRFLGKSSMDAAEQKLLEDIYDDAVMEALGYCNRDDIHFGMTTCIRDLAKIRYNQQGSEGELSRSEGGVSQTFEDGIPRKIRSQLNKYRVARMGRVR</sequence>
<dbReference type="InterPro" id="IPR053746">
    <property type="entry name" value="Viral_HT_Connector_Assembly"/>
</dbReference>
<comment type="caution">
    <text evidence="1">The sequence shown here is derived from an EMBL/GenBank/DDBJ whole genome shotgun (WGS) entry which is preliminary data.</text>
</comment>
<dbReference type="EMBL" id="FNQH01000001">
    <property type="protein sequence ID" value="SDZ94432.1"/>
    <property type="molecule type" value="Genomic_DNA"/>
</dbReference>
<dbReference type="AlphaFoldDB" id="A0AB37ZYR9"/>
<dbReference type="CDD" id="cd08055">
    <property type="entry name" value="gp15"/>
    <property type="match status" value="1"/>
</dbReference>
<evidence type="ECO:0000313" key="2">
    <source>
        <dbReference type="Proteomes" id="UP000199042"/>
    </source>
</evidence>
<organism evidence="1 2">
    <name type="scientific">Trichococcus collinsii</name>
    <dbReference type="NCBI Taxonomy" id="157076"/>
    <lineage>
        <taxon>Bacteria</taxon>
        <taxon>Bacillati</taxon>
        <taxon>Bacillota</taxon>
        <taxon>Bacilli</taxon>
        <taxon>Lactobacillales</taxon>
        <taxon>Carnobacteriaceae</taxon>
        <taxon>Trichococcus</taxon>
    </lineage>
</organism>
<dbReference type="InterPro" id="IPR021146">
    <property type="entry name" value="Phage_gp6-like_head-tail"/>
</dbReference>
<keyword evidence="2" id="KW-1185">Reference proteome</keyword>
<dbReference type="Gene3D" id="1.10.246.150">
    <property type="match status" value="1"/>
</dbReference>